<keyword evidence="1" id="KW-1133">Transmembrane helix</keyword>
<reference evidence="3 4" key="1">
    <citation type="journal article" date="2018" name="PLoS Genet.">
        <title>Population sequencing reveals clonal diversity and ancestral inbreeding in the grapevine cultivar Chardonnay.</title>
        <authorList>
            <person name="Roach M.J."/>
            <person name="Johnson D.L."/>
            <person name="Bohlmann J."/>
            <person name="van Vuuren H.J."/>
            <person name="Jones S.J."/>
            <person name="Pretorius I.S."/>
            <person name="Schmidt S.A."/>
            <person name="Borneman A.R."/>
        </authorList>
    </citation>
    <scope>NUCLEOTIDE SEQUENCE [LARGE SCALE GENOMIC DNA]</scope>
    <source>
        <strain evidence="4">cv. Chardonnay</strain>
        <tissue evidence="3">Leaf</tissue>
    </source>
</reference>
<organism evidence="3 4">
    <name type="scientific">Vitis vinifera</name>
    <name type="common">Grape</name>
    <dbReference type="NCBI Taxonomy" id="29760"/>
    <lineage>
        <taxon>Eukaryota</taxon>
        <taxon>Viridiplantae</taxon>
        <taxon>Streptophyta</taxon>
        <taxon>Embryophyta</taxon>
        <taxon>Tracheophyta</taxon>
        <taxon>Spermatophyta</taxon>
        <taxon>Magnoliopsida</taxon>
        <taxon>eudicotyledons</taxon>
        <taxon>Gunneridae</taxon>
        <taxon>Pentapetalae</taxon>
        <taxon>rosids</taxon>
        <taxon>Vitales</taxon>
        <taxon>Vitaceae</taxon>
        <taxon>Viteae</taxon>
        <taxon>Vitis</taxon>
    </lineage>
</organism>
<dbReference type="PANTHER" id="PTHR13391">
    <property type="entry name" value="MITOCHONDRIAL DISTRIBUTION REGULATOR MISATO"/>
    <property type="match status" value="1"/>
</dbReference>
<gene>
    <name evidence="3" type="primary">MSTO1_1</name>
    <name evidence="3" type="ORF">CK203_101762</name>
</gene>
<dbReference type="Proteomes" id="UP000288805">
    <property type="component" value="Unassembled WGS sequence"/>
</dbReference>
<dbReference type="PANTHER" id="PTHR13391:SF0">
    <property type="entry name" value="PROTEIN MISATO HOMOLOG 1"/>
    <property type="match status" value="1"/>
</dbReference>
<dbReference type="GO" id="GO:0007005">
    <property type="term" value="P:mitochondrion organization"/>
    <property type="evidence" value="ECO:0007669"/>
    <property type="project" value="InterPro"/>
</dbReference>
<dbReference type="AlphaFoldDB" id="A0A438FB47"/>
<keyword evidence="1" id="KW-0472">Membrane</keyword>
<evidence type="ECO:0000313" key="3">
    <source>
        <dbReference type="EMBL" id="RVW57164.1"/>
    </source>
</evidence>
<comment type="caution">
    <text evidence="3">The sequence shown here is derived from an EMBL/GenBank/DDBJ whole genome shotgun (WGS) entry which is preliminary data.</text>
</comment>
<evidence type="ECO:0000256" key="1">
    <source>
        <dbReference type="SAM" id="Phobius"/>
    </source>
</evidence>
<feature type="transmembrane region" description="Helical" evidence="1">
    <location>
        <begin position="428"/>
        <end position="450"/>
    </location>
</feature>
<feature type="domain" description="DML1/Misato tubulin" evidence="2">
    <location>
        <begin position="177"/>
        <end position="338"/>
    </location>
</feature>
<name>A0A438FB47_VITVI</name>
<dbReference type="InterPro" id="IPR036525">
    <property type="entry name" value="Tubulin/FtsZ_GTPase_sf"/>
</dbReference>
<proteinExistence type="predicted"/>
<evidence type="ECO:0000259" key="2">
    <source>
        <dbReference type="Pfam" id="PF14881"/>
    </source>
</evidence>
<dbReference type="InterPro" id="IPR049942">
    <property type="entry name" value="DML1/Misato"/>
</dbReference>
<protein>
    <submittedName>
        <fullName evidence="3">Protein misato-like 1</fullName>
    </submittedName>
</protein>
<sequence>MQGSDGRNRYEGWLVGIRRGWRRKRVAGKWLTCPHAPAREMQSPAGKTRVAARGWFLALVLWEKLEISSRRSLRCPKKTSPEKFTGKVTCSECFLTTIRPTGKLWGLGKVTRMKHVTGRFPGIDDTGKLERIRPGNVSTHLSEPHKKNLFLQSLYEEEQENLAPMDGINSGKNDCESEIQDKDIVENFNNYGIGMDVFSEGLRGEEMNERLRFFVEECDHIQGIQFVVDDSGGFSSVAADFLENIADEYTNTPILLYTVRGPESYMNRRSRRQTMACDLHDAISFSRLSSFCKLIVPIGLPLLGRSKVSSYLCLEDEKPYHCSAVYAAALHSISLPFRMETLGPATDSCYVSGAVDVYGLIQMLAGQARQNIVATLDAAMPAPSLTGKQVEQSLLGSLHPFTPEIAEDVEDLQEVESLTIHGAFGSGVILNLHISFLLIFFCILVCILLLDYVDHAPQKTVTVLLALGGYRASVSEVEDTVHAAYENATTKPLFSHLSVAHCPLPIPLPFPSIFGNLVGQHGELLGSPVMGGRPSRGSLDVHSIPMAARLRSTSAILPFLENRLGNLRRFGIARGASGTELLRSWGFAKDELEDTAERLSR</sequence>
<dbReference type="EMBL" id="QGNW01001064">
    <property type="protein sequence ID" value="RVW57164.1"/>
    <property type="molecule type" value="Genomic_DNA"/>
</dbReference>
<dbReference type="Gene3D" id="3.40.50.1440">
    <property type="entry name" value="Tubulin/FtsZ, GTPase domain"/>
    <property type="match status" value="1"/>
</dbReference>
<evidence type="ECO:0000313" key="4">
    <source>
        <dbReference type="Proteomes" id="UP000288805"/>
    </source>
</evidence>
<dbReference type="InterPro" id="IPR029209">
    <property type="entry name" value="DML1/Misato_tubulin"/>
</dbReference>
<dbReference type="SUPFAM" id="SSF52490">
    <property type="entry name" value="Tubulin nucleotide-binding domain-like"/>
    <property type="match status" value="1"/>
</dbReference>
<dbReference type="Pfam" id="PF14881">
    <property type="entry name" value="Tubulin_3"/>
    <property type="match status" value="1"/>
</dbReference>
<keyword evidence="1" id="KW-0812">Transmembrane</keyword>
<accession>A0A438FB47</accession>